<gene>
    <name evidence="3" type="ORF">PoB_005055700</name>
</gene>
<evidence type="ECO:0000256" key="1">
    <source>
        <dbReference type="SAM" id="MobiDB-lite"/>
    </source>
</evidence>
<evidence type="ECO:0000256" key="2">
    <source>
        <dbReference type="SAM" id="Phobius"/>
    </source>
</evidence>
<comment type="caution">
    <text evidence="3">The sequence shown here is derived from an EMBL/GenBank/DDBJ whole genome shotgun (WGS) entry which is preliminary data.</text>
</comment>
<feature type="compositionally biased region" description="Polar residues" evidence="1">
    <location>
        <begin position="62"/>
        <end position="75"/>
    </location>
</feature>
<feature type="compositionally biased region" description="Basic and acidic residues" evidence="1">
    <location>
        <begin position="79"/>
        <end position="88"/>
    </location>
</feature>
<organism evidence="3 4">
    <name type="scientific">Plakobranchus ocellatus</name>
    <dbReference type="NCBI Taxonomy" id="259542"/>
    <lineage>
        <taxon>Eukaryota</taxon>
        <taxon>Metazoa</taxon>
        <taxon>Spiralia</taxon>
        <taxon>Lophotrochozoa</taxon>
        <taxon>Mollusca</taxon>
        <taxon>Gastropoda</taxon>
        <taxon>Heterobranchia</taxon>
        <taxon>Euthyneura</taxon>
        <taxon>Panpulmonata</taxon>
        <taxon>Sacoglossa</taxon>
        <taxon>Placobranchoidea</taxon>
        <taxon>Plakobranchidae</taxon>
        <taxon>Plakobranchus</taxon>
    </lineage>
</organism>
<accession>A0AAV4BY40</accession>
<reference evidence="3 4" key="1">
    <citation type="journal article" date="2021" name="Elife">
        <title>Chloroplast acquisition without the gene transfer in kleptoplastic sea slugs, Plakobranchus ocellatus.</title>
        <authorList>
            <person name="Maeda T."/>
            <person name="Takahashi S."/>
            <person name="Yoshida T."/>
            <person name="Shimamura S."/>
            <person name="Takaki Y."/>
            <person name="Nagai Y."/>
            <person name="Toyoda A."/>
            <person name="Suzuki Y."/>
            <person name="Arimoto A."/>
            <person name="Ishii H."/>
            <person name="Satoh N."/>
            <person name="Nishiyama T."/>
            <person name="Hasebe M."/>
            <person name="Maruyama T."/>
            <person name="Minagawa J."/>
            <person name="Obokata J."/>
            <person name="Shigenobu S."/>
        </authorList>
    </citation>
    <scope>NUCLEOTIDE SEQUENCE [LARGE SCALE GENOMIC DNA]</scope>
</reference>
<proteinExistence type="predicted"/>
<sequence length="137" mass="15740">AKQHDAEIRRLFTRLVYDRLRKPSEYTSGAENLSKSTVQPTPEFWLHPDAHIPNEKTVSWQDPRVSQSGHVTTYPRNKKSIEIKDPSTGKDVTGELINSVRAVHTKEEFPCSERYLLLHASYILIAPLVALTLRKKY</sequence>
<keyword evidence="4" id="KW-1185">Reference proteome</keyword>
<evidence type="ECO:0000313" key="3">
    <source>
        <dbReference type="EMBL" id="GFO24052.1"/>
    </source>
</evidence>
<feature type="non-terminal residue" evidence="3">
    <location>
        <position position="1"/>
    </location>
</feature>
<feature type="transmembrane region" description="Helical" evidence="2">
    <location>
        <begin position="115"/>
        <end position="133"/>
    </location>
</feature>
<dbReference type="AlphaFoldDB" id="A0AAV4BY40"/>
<feature type="region of interest" description="Disordered" evidence="1">
    <location>
        <begin position="62"/>
        <end position="89"/>
    </location>
</feature>
<evidence type="ECO:0000313" key="4">
    <source>
        <dbReference type="Proteomes" id="UP000735302"/>
    </source>
</evidence>
<keyword evidence="2" id="KW-0812">Transmembrane</keyword>
<keyword evidence="2" id="KW-0472">Membrane</keyword>
<dbReference type="Proteomes" id="UP000735302">
    <property type="component" value="Unassembled WGS sequence"/>
</dbReference>
<dbReference type="EMBL" id="BLXT01005581">
    <property type="protein sequence ID" value="GFO24052.1"/>
    <property type="molecule type" value="Genomic_DNA"/>
</dbReference>
<name>A0AAV4BY40_9GAST</name>
<keyword evidence="2" id="KW-1133">Transmembrane helix</keyword>
<protein>
    <submittedName>
        <fullName evidence="3">Uncharacterized protein</fullName>
    </submittedName>
</protein>